<dbReference type="AlphaFoldDB" id="A0A3P3GC84"/>
<feature type="domain" description="Cupin type-2" evidence="1">
    <location>
        <begin position="55"/>
        <end position="121"/>
    </location>
</feature>
<comment type="caution">
    <text evidence="2">The sequence shown here is derived from an EMBL/GenBank/DDBJ whole genome shotgun (WGS) entry which is preliminary data.</text>
</comment>
<dbReference type="SUPFAM" id="SSF51182">
    <property type="entry name" value="RmlC-like cupins"/>
    <property type="match status" value="1"/>
</dbReference>
<evidence type="ECO:0000313" key="3">
    <source>
        <dbReference type="Proteomes" id="UP000273786"/>
    </source>
</evidence>
<evidence type="ECO:0000259" key="1">
    <source>
        <dbReference type="Pfam" id="PF07883"/>
    </source>
</evidence>
<proteinExistence type="predicted"/>
<dbReference type="PANTHER" id="PTHR36440:SF1">
    <property type="entry name" value="PUTATIVE (AFU_ORTHOLOGUE AFUA_8G07350)-RELATED"/>
    <property type="match status" value="1"/>
</dbReference>
<sequence>MHNPLQEHQQETAHLVDVRATEMIEIQGPTIQFLTPLAAIGSTADDDGPCVMRGTIPPGVSVPLHSHHDPETFLTLSGELEGLAESRRGFEWIRIEPGDVFHVPGGARHAFRNIGQEAAVMNIVSTARIARFFREVGRPVPASGEPPLGPPSAETIRHFLATAEKYGYWNASPEENARIGIALPDAS</sequence>
<dbReference type="Gene3D" id="2.60.120.10">
    <property type="entry name" value="Jelly Rolls"/>
    <property type="match status" value="1"/>
</dbReference>
<dbReference type="Pfam" id="PF07883">
    <property type="entry name" value="Cupin_2"/>
    <property type="match status" value="1"/>
</dbReference>
<dbReference type="PANTHER" id="PTHR36440">
    <property type="entry name" value="PUTATIVE (AFU_ORTHOLOGUE AFUA_8G07350)-RELATED"/>
    <property type="match status" value="1"/>
</dbReference>
<gene>
    <name evidence="2" type="ORF">EH240_00535</name>
</gene>
<keyword evidence="3" id="KW-1185">Reference proteome</keyword>
<dbReference type="CDD" id="cd02208">
    <property type="entry name" value="cupin_RmlC-like"/>
    <property type="match status" value="1"/>
</dbReference>
<name>A0A3P3GC84_9HYPH</name>
<dbReference type="RefSeq" id="WP_124995465.1">
    <property type="nucleotide sequence ID" value="NZ_RQXT01000001.1"/>
</dbReference>
<dbReference type="OrthoDB" id="9798709at2"/>
<dbReference type="InterPro" id="IPR013096">
    <property type="entry name" value="Cupin_2"/>
</dbReference>
<protein>
    <submittedName>
        <fullName evidence="2">Cupin domain-containing protein</fullName>
    </submittedName>
</protein>
<accession>A0A3P3GC84</accession>
<dbReference type="InterPro" id="IPR014710">
    <property type="entry name" value="RmlC-like_jellyroll"/>
</dbReference>
<organism evidence="2 3">
    <name type="scientific">Mesorhizobium tamadayense</name>
    <dbReference type="NCBI Taxonomy" id="425306"/>
    <lineage>
        <taxon>Bacteria</taxon>
        <taxon>Pseudomonadati</taxon>
        <taxon>Pseudomonadota</taxon>
        <taxon>Alphaproteobacteria</taxon>
        <taxon>Hyphomicrobiales</taxon>
        <taxon>Phyllobacteriaceae</taxon>
        <taxon>Mesorhizobium</taxon>
    </lineage>
</organism>
<dbReference type="InterPro" id="IPR011051">
    <property type="entry name" value="RmlC_Cupin_sf"/>
</dbReference>
<dbReference type="EMBL" id="RQXT01000001">
    <property type="protein sequence ID" value="RRI07763.1"/>
    <property type="molecule type" value="Genomic_DNA"/>
</dbReference>
<reference evidence="2 3" key="1">
    <citation type="submission" date="2018-11" db="EMBL/GenBank/DDBJ databases">
        <title>the genome of Mesorhizobium tamadayense DSM 28320.</title>
        <authorList>
            <person name="Gao J."/>
        </authorList>
    </citation>
    <scope>NUCLEOTIDE SEQUENCE [LARGE SCALE GENOMIC DNA]</scope>
    <source>
        <strain evidence="2 3">DSM 28320</strain>
    </source>
</reference>
<dbReference type="InterPro" id="IPR053146">
    <property type="entry name" value="QDO-like"/>
</dbReference>
<evidence type="ECO:0000313" key="2">
    <source>
        <dbReference type="EMBL" id="RRI07763.1"/>
    </source>
</evidence>
<dbReference type="Proteomes" id="UP000273786">
    <property type="component" value="Unassembled WGS sequence"/>
</dbReference>